<dbReference type="Proteomes" id="UP001189624">
    <property type="component" value="Chromosome 6"/>
</dbReference>
<dbReference type="AlphaFoldDB" id="A0AA86SLV8"/>
<evidence type="ECO:0000313" key="2">
    <source>
        <dbReference type="Proteomes" id="UP001189624"/>
    </source>
</evidence>
<proteinExistence type="predicted"/>
<accession>A0AA86SLV8</accession>
<name>A0AA86SLV8_9FABA</name>
<keyword evidence="2" id="KW-1185">Reference proteome</keyword>
<sequence length="71" mass="8033">MLDLEGLALGGKLVVGNDRYMLQVTGSSVHKLGYGSPRRVWNMLHALPLLSSILLYLRRQTCQVRFFQSLD</sequence>
<protein>
    <submittedName>
        <fullName evidence="1">Uncharacterized protein</fullName>
    </submittedName>
</protein>
<organism evidence="1 2">
    <name type="scientific">Sphenostylis stenocarpa</name>
    <dbReference type="NCBI Taxonomy" id="92480"/>
    <lineage>
        <taxon>Eukaryota</taxon>
        <taxon>Viridiplantae</taxon>
        <taxon>Streptophyta</taxon>
        <taxon>Embryophyta</taxon>
        <taxon>Tracheophyta</taxon>
        <taxon>Spermatophyta</taxon>
        <taxon>Magnoliopsida</taxon>
        <taxon>eudicotyledons</taxon>
        <taxon>Gunneridae</taxon>
        <taxon>Pentapetalae</taxon>
        <taxon>rosids</taxon>
        <taxon>fabids</taxon>
        <taxon>Fabales</taxon>
        <taxon>Fabaceae</taxon>
        <taxon>Papilionoideae</taxon>
        <taxon>50 kb inversion clade</taxon>
        <taxon>NPAAA clade</taxon>
        <taxon>indigoferoid/millettioid clade</taxon>
        <taxon>Phaseoleae</taxon>
        <taxon>Sphenostylis</taxon>
    </lineage>
</organism>
<dbReference type="Gramene" id="rna-AYBTSS11_LOCUS20513">
    <property type="protein sequence ID" value="CAJ1964802.1"/>
    <property type="gene ID" value="gene-AYBTSS11_LOCUS20513"/>
</dbReference>
<gene>
    <name evidence="1" type="ORF">AYBTSS11_LOCUS20513</name>
</gene>
<reference evidence="1" key="1">
    <citation type="submission" date="2023-10" db="EMBL/GenBank/DDBJ databases">
        <authorList>
            <person name="Domelevo Entfellner J.-B."/>
        </authorList>
    </citation>
    <scope>NUCLEOTIDE SEQUENCE</scope>
</reference>
<dbReference type="EMBL" id="OY731403">
    <property type="protein sequence ID" value="CAJ1964802.1"/>
    <property type="molecule type" value="Genomic_DNA"/>
</dbReference>
<evidence type="ECO:0000313" key="1">
    <source>
        <dbReference type="EMBL" id="CAJ1964802.1"/>
    </source>
</evidence>